<dbReference type="InterPro" id="IPR051477">
    <property type="entry name" value="Expansin_CellWall"/>
</dbReference>
<dbReference type="STRING" id="742152.A0A2H3JMX5"/>
<gene>
    <name evidence="3" type="ORF">WOLCODRAFT_74117</name>
</gene>
<dbReference type="InterPro" id="IPR036908">
    <property type="entry name" value="RlpA-like_sf"/>
</dbReference>
<dbReference type="Proteomes" id="UP000218811">
    <property type="component" value="Unassembled WGS sequence"/>
</dbReference>
<dbReference type="AlphaFoldDB" id="A0A2H3JMX5"/>
<dbReference type="PANTHER" id="PTHR31836">
    <property type="match status" value="1"/>
</dbReference>
<evidence type="ECO:0000256" key="2">
    <source>
        <dbReference type="SAM" id="SignalP"/>
    </source>
</evidence>
<dbReference type="CDD" id="cd22191">
    <property type="entry name" value="DPBB_RlpA_EXP_N-like"/>
    <property type="match status" value="1"/>
</dbReference>
<evidence type="ECO:0000256" key="1">
    <source>
        <dbReference type="ARBA" id="ARBA00022729"/>
    </source>
</evidence>
<evidence type="ECO:0000313" key="4">
    <source>
        <dbReference type="Proteomes" id="UP000218811"/>
    </source>
</evidence>
<dbReference type="PANTHER" id="PTHR31836:SF28">
    <property type="entry name" value="SRCR DOMAIN-CONTAINING PROTEIN-RELATED"/>
    <property type="match status" value="1"/>
</dbReference>
<evidence type="ECO:0008006" key="5">
    <source>
        <dbReference type="Google" id="ProtNLM"/>
    </source>
</evidence>
<feature type="chain" id="PRO_5013789808" description="RlpA-like protein double-psi beta-barrel domain-containing protein" evidence="2">
    <location>
        <begin position="20"/>
        <end position="126"/>
    </location>
</feature>
<proteinExistence type="predicted"/>
<protein>
    <recommendedName>
        <fullName evidence="5">RlpA-like protein double-psi beta-barrel domain-containing protein</fullName>
    </recommendedName>
</protein>
<evidence type="ECO:0000313" key="3">
    <source>
        <dbReference type="EMBL" id="PCH42845.1"/>
    </source>
</evidence>
<dbReference type="SUPFAM" id="SSF50685">
    <property type="entry name" value="Barwin-like endoglucanases"/>
    <property type="match status" value="1"/>
</dbReference>
<keyword evidence="4" id="KW-1185">Reference proteome</keyword>
<reference evidence="3 4" key="1">
    <citation type="journal article" date="2012" name="Science">
        <title>The Paleozoic origin of enzymatic lignin decomposition reconstructed from 31 fungal genomes.</title>
        <authorList>
            <person name="Floudas D."/>
            <person name="Binder M."/>
            <person name="Riley R."/>
            <person name="Barry K."/>
            <person name="Blanchette R.A."/>
            <person name="Henrissat B."/>
            <person name="Martinez A.T."/>
            <person name="Otillar R."/>
            <person name="Spatafora J.W."/>
            <person name="Yadav J.S."/>
            <person name="Aerts A."/>
            <person name="Benoit I."/>
            <person name="Boyd A."/>
            <person name="Carlson A."/>
            <person name="Copeland A."/>
            <person name="Coutinho P.M."/>
            <person name="de Vries R.P."/>
            <person name="Ferreira P."/>
            <person name="Findley K."/>
            <person name="Foster B."/>
            <person name="Gaskell J."/>
            <person name="Glotzer D."/>
            <person name="Gorecki P."/>
            <person name="Heitman J."/>
            <person name="Hesse C."/>
            <person name="Hori C."/>
            <person name="Igarashi K."/>
            <person name="Jurgens J.A."/>
            <person name="Kallen N."/>
            <person name="Kersten P."/>
            <person name="Kohler A."/>
            <person name="Kuees U."/>
            <person name="Kumar T.K.A."/>
            <person name="Kuo A."/>
            <person name="LaButti K."/>
            <person name="Larrondo L.F."/>
            <person name="Lindquist E."/>
            <person name="Ling A."/>
            <person name="Lombard V."/>
            <person name="Lucas S."/>
            <person name="Lundell T."/>
            <person name="Martin R."/>
            <person name="McLaughlin D.J."/>
            <person name="Morgenstern I."/>
            <person name="Morin E."/>
            <person name="Murat C."/>
            <person name="Nagy L.G."/>
            <person name="Nolan M."/>
            <person name="Ohm R.A."/>
            <person name="Patyshakuliyeva A."/>
            <person name="Rokas A."/>
            <person name="Ruiz-Duenas F.J."/>
            <person name="Sabat G."/>
            <person name="Salamov A."/>
            <person name="Samejima M."/>
            <person name="Schmutz J."/>
            <person name="Slot J.C."/>
            <person name="St John F."/>
            <person name="Stenlid J."/>
            <person name="Sun H."/>
            <person name="Sun S."/>
            <person name="Syed K."/>
            <person name="Tsang A."/>
            <person name="Wiebenga A."/>
            <person name="Young D."/>
            <person name="Pisabarro A."/>
            <person name="Eastwood D.C."/>
            <person name="Martin F."/>
            <person name="Cullen D."/>
            <person name="Grigoriev I.V."/>
            <person name="Hibbett D.S."/>
        </authorList>
    </citation>
    <scope>NUCLEOTIDE SEQUENCE [LARGE SCALE GENOMIC DNA]</scope>
    <source>
        <strain evidence="3 4">MD-104</strain>
    </source>
</reference>
<dbReference type="OrthoDB" id="406505at2759"/>
<feature type="signal peptide" evidence="2">
    <location>
        <begin position="1"/>
        <end position="19"/>
    </location>
</feature>
<accession>A0A2H3JMX5</accession>
<dbReference type="OMA" id="GEATWFY"/>
<dbReference type="Gene3D" id="2.40.40.10">
    <property type="entry name" value="RlpA-like domain"/>
    <property type="match status" value="1"/>
</dbReference>
<sequence>MFRVKAVSVLCTLAASVVATPMLAPVKREYVGEATWFYPGEGACGVYNTSDQPVLAVSVDIWNGGEYCFQWVELTNPDTGITQYGQVVDECEGCDSTHVDLSPSLFESLGAPLSQGVISPLDWQFA</sequence>
<keyword evidence="1 2" id="KW-0732">Signal</keyword>
<dbReference type="EMBL" id="KB468135">
    <property type="protein sequence ID" value="PCH42845.1"/>
    <property type="molecule type" value="Genomic_DNA"/>
</dbReference>
<organism evidence="3 4">
    <name type="scientific">Wolfiporia cocos (strain MD-104)</name>
    <name type="common">Brown rot fungus</name>
    <dbReference type="NCBI Taxonomy" id="742152"/>
    <lineage>
        <taxon>Eukaryota</taxon>
        <taxon>Fungi</taxon>
        <taxon>Dikarya</taxon>
        <taxon>Basidiomycota</taxon>
        <taxon>Agaricomycotina</taxon>
        <taxon>Agaricomycetes</taxon>
        <taxon>Polyporales</taxon>
        <taxon>Phaeolaceae</taxon>
        <taxon>Wolfiporia</taxon>
    </lineage>
</organism>
<name>A0A2H3JMX5_WOLCO</name>